<dbReference type="InterPro" id="IPR034660">
    <property type="entry name" value="DinB/YfiT-like"/>
</dbReference>
<dbReference type="AlphaFoldDB" id="A0A3P1T8I7"/>
<dbReference type="Gene3D" id="1.20.120.450">
    <property type="entry name" value="dinb family like domain"/>
    <property type="match status" value="1"/>
</dbReference>
<accession>A0A3P1T8I7</accession>
<name>A0A3P1T8I7_9ACTN</name>
<evidence type="ECO:0000313" key="2">
    <source>
        <dbReference type="Proteomes" id="UP000280819"/>
    </source>
</evidence>
<gene>
    <name evidence="1" type="ORF">EII34_07315</name>
</gene>
<proteinExistence type="predicted"/>
<comment type="caution">
    <text evidence="1">The sequence shown here is derived from an EMBL/GenBank/DDBJ whole genome shotgun (WGS) entry which is preliminary data.</text>
</comment>
<dbReference type="Pfam" id="PF04978">
    <property type="entry name" value="MST"/>
    <property type="match status" value="1"/>
</dbReference>
<dbReference type="SUPFAM" id="SSF109854">
    <property type="entry name" value="DinB/YfiT-like putative metalloenzymes"/>
    <property type="match status" value="1"/>
</dbReference>
<dbReference type="EMBL" id="RQZG01000007">
    <property type="protein sequence ID" value="RRD05146.1"/>
    <property type="molecule type" value="Genomic_DNA"/>
</dbReference>
<sequence length="172" mass="19354">MADDRPEPPTNASEETTLLGFLDFLRATIAMKTSGLSDEELHTRSTCSAMTLGGLLKHLAFVESYWFIAVLSRQETSRPWGTLDWRDDPDWDWTSAADQSGEQLRTLWQDSVVRSRVAWAGFRATNDLGTTVPRGDDRVSARWVLTHMIEEYARHCGHADLLREAIDGVTGE</sequence>
<dbReference type="RefSeq" id="WP_124844444.1">
    <property type="nucleotide sequence ID" value="NZ_RQZG01000007.1"/>
</dbReference>
<evidence type="ECO:0000313" key="1">
    <source>
        <dbReference type="EMBL" id="RRD05146.1"/>
    </source>
</evidence>
<organism evidence="1 2">
    <name type="scientific">Arachnia propionica</name>
    <dbReference type="NCBI Taxonomy" id="1750"/>
    <lineage>
        <taxon>Bacteria</taxon>
        <taxon>Bacillati</taxon>
        <taxon>Actinomycetota</taxon>
        <taxon>Actinomycetes</taxon>
        <taxon>Propionibacteriales</taxon>
        <taxon>Propionibacteriaceae</taxon>
        <taxon>Arachnia</taxon>
    </lineage>
</organism>
<dbReference type="Proteomes" id="UP000280819">
    <property type="component" value="Unassembled WGS sequence"/>
</dbReference>
<dbReference type="InterPro" id="IPR007061">
    <property type="entry name" value="MST-like"/>
</dbReference>
<dbReference type="OrthoDB" id="4548523at2"/>
<reference evidence="1 2" key="1">
    <citation type="submission" date="2018-11" db="EMBL/GenBank/DDBJ databases">
        <title>Genomes From Bacteria Associated with the Canine Oral Cavity: a Test Case for Automated Genome-Based Taxonomic Assignment.</title>
        <authorList>
            <person name="Coil D.A."/>
            <person name="Jospin G."/>
            <person name="Darling A.E."/>
            <person name="Wallis C."/>
            <person name="Davis I.J."/>
            <person name="Harris S."/>
            <person name="Eisen J.A."/>
            <person name="Holcombe L.J."/>
            <person name="O'Flynn C."/>
        </authorList>
    </citation>
    <scope>NUCLEOTIDE SEQUENCE [LARGE SCALE GENOMIC DNA]</scope>
    <source>
        <strain evidence="1 2">OH887_COT-365</strain>
    </source>
</reference>
<protein>
    <submittedName>
        <fullName evidence="1">DinB family protein</fullName>
    </submittedName>
</protein>